<feature type="region of interest" description="Disordered" evidence="1">
    <location>
        <begin position="1"/>
        <end position="109"/>
    </location>
</feature>
<name>A0A0U5GV98_ASPCI</name>
<feature type="region of interest" description="Disordered" evidence="1">
    <location>
        <begin position="365"/>
        <end position="457"/>
    </location>
</feature>
<evidence type="ECO:0000256" key="1">
    <source>
        <dbReference type="SAM" id="MobiDB-lite"/>
    </source>
</evidence>
<dbReference type="AlphaFoldDB" id="A0A0U5GV98"/>
<accession>A0A0U5GV98</accession>
<reference evidence="3" key="1">
    <citation type="journal article" date="2016" name="Genome Announc.">
        <title>Draft genome sequences of fungus Aspergillus calidoustus.</title>
        <authorList>
            <person name="Horn F."/>
            <person name="Linde J."/>
            <person name="Mattern D.J."/>
            <person name="Walther G."/>
            <person name="Guthke R."/>
            <person name="Scherlach K."/>
            <person name="Martin K."/>
            <person name="Brakhage A.A."/>
            <person name="Petzke L."/>
            <person name="Valiante V."/>
        </authorList>
    </citation>
    <scope>NUCLEOTIDE SEQUENCE [LARGE SCALE GENOMIC DNA]</scope>
    <source>
        <strain evidence="3">SF006504</strain>
    </source>
</reference>
<evidence type="ECO:0000313" key="3">
    <source>
        <dbReference type="Proteomes" id="UP000054771"/>
    </source>
</evidence>
<dbReference type="OrthoDB" id="4366200at2759"/>
<feature type="region of interest" description="Disordered" evidence="1">
    <location>
        <begin position="183"/>
        <end position="204"/>
    </location>
</feature>
<feature type="compositionally biased region" description="Polar residues" evidence="1">
    <location>
        <begin position="406"/>
        <end position="434"/>
    </location>
</feature>
<feature type="region of interest" description="Disordered" evidence="1">
    <location>
        <begin position="121"/>
        <end position="158"/>
    </location>
</feature>
<feature type="compositionally biased region" description="Polar residues" evidence="1">
    <location>
        <begin position="57"/>
        <end position="69"/>
    </location>
</feature>
<dbReference type="Proteomes" id="UP000054771">
    <property type="component" value="Unassembled WGS sequence"/>
</dbReference>
<feature type="compositionally biased region" description="Basic and acidic residues" evidence="1">
    <location>
        <begin position="134"/>
        <end position="143"/>
    </location>
</feature>
<gene>
    <name evidence="2" type="ORF">ASPCAL08795</name>
</gene>
<proteinExistence type="predicted"/>
<organism evidence="2 3">
    <name type="scientific">Aspergillus calidoustus</name>
    <dbReference type="NCBI Taxonomy" id="454130"/>
    <lineage>
        <taxon>Eukaryota</taxon>
        <taxon>Fungi</taxon>
        <taxon>Dikarya</taxon>
        <taxon>Ascomycota</taxon>
        <taxon>Pezizomycotina</taxon>
        <taxon>Eurotiomycetes</taxon>
        <taxon>Eurotiomycetidae</taxon>
        <taxon>Eurotiales</taxon>
        <taxon>Aspergillaceae</taxon>
        <taxon>Aspergillus</taxon>
        <taxon>Aspergillus subgen. Nidulantes</taxon>
    </lineage>
</organism>
<protein>
    <submittedName>
        <fullName evidence="2">Uncharacterized protein</fullName>
    </submittedName>
</protein>
<dbReference type="EMBL" id="CDMC01000007">
    <property type="protein sequence ID" value="CEN62156.1"/>
    <property type="molecule type" value="Genomic_DNA"/>
</dbReference>
<dbReference type="OMA" id="QWTTIDP"/>
<keyword evidence="3" id="KW-1185">Reference proteome</keyword>
<evidence type="ECO:0000313" key="2">
    <source>
        <dbReference type="EMBL" id="CEN62156.1"/>
    </source>
</evidence>
<sequence>MDRDAVEGNFTSSSRFPDPEPVALMDPSHTHMNDLGLTPSPGFQLQGHILQDEERNLSGSRDGLNQASSGKAGDSQFAAEPQTTEAPAFGWLDVEGDGTNAKDDLFDPLFDSTFPELESLFSRKRNAEDSGEFPPEKRHHLESPDETPSLTTDTTHESPASFFDNFDSLFGNGFDMPLISPDEPLPAFEESTPPPSDNGCVSDSTKERFSLDETDILATTYREIFKVQKEPEYASPYQVSGGPLGYLPSAPGIHVKCVAVGETLQDNQILSLRAKISQLTRERDYFKRSLLKYADVDKSGKTPEQVLRDQNAMLRRVSSRHQARVEEYKKEAAEWKNKLHHLGTIHNNLLYEIGVEKRMPTVAPLPDGYRPPRIPKAKQGQPGQTGVYVCLPSPPPGPPLAPAQGHAQSIPSESAPVSSTATPRPTPQPQNITIDLTEDESPPTPAPSAGEPERPAATLQSLRSKKYDWLQAGRDNAYTSSPCLSPRTLDDELALMMEEELARA</sequence>
<feature type="compositionally biased region" description="Pro residues" evidence="1">
    <location>
        <begin position="392"/>
        <end position="401"/>
    </location>
</feature>